<name>A0A0D5ZCM5_PAEPS</name>
<dbReference type="EMBL" id="CP002214">
    <property type="protein sequence ID" value="AKA44331.1"/>
    <property type="molecule type" value="Genomic_DNA"/>
</dbReference>
<gene>
    <name evidence="1" type="ORF">PPSC2_25555</name>
</gene>
<dbReference type="KEGG" id="ppm:PPSC2_25555"/>
<sequence length="84" mass="9765">MLNTMMGKEQFSQSVSAINGICPIRATWLTPEANYDSKPELRSFYVYEQFLGWYNSKRLGRFIEGISISLLHPKFFSTFRSVMT</sequence>
<reference evidence="1 2" key="1">
    <citation type="journal article" date="2011" name="J. Bacteriol.">
        <title>Complete genome sequence of Paenibacillus polymyxa SC2, a strain of plant growth-promoting Rhizobacterium with broad-spectrum antimicrobial activity.</title>
        <authorList>
            <person name="Ma M."/>
            <person name="Wang C."/>
            <person name="Ding Y."/>
            <person name="Li L."/>
            <person name="Shen D."/>
            <person name="Jiang X."/>
            <person name="Guan D."/>
            <person name="Cao F."/>
            <person name="Chen H."/>
            <person name="Feng R."/>
            <person name="Wang X."/>
            <person name="Ge Y."/>
            <person name="Yao L."/>
            <person name="Bing X."/>
            <person name="Yang X."/>
            <person name="Li J."/>
            <person name="Du B."/>
        </authorList>
    </citation>
    <scope>NUCLEOTIDE SEQUENCE [LARGE SCALE GENOMIC DNA]</scope>
    <source>
        <strain evidence="1 2">SC2</strain>
        <plasmid evidence="2">pSC2</plasmid>
    </source>
</reference>
<dbReference type="AlphaFoldDB" id="A0A0D5ZCM5"/>
<dbReference type="Proteomes" id="UP000006868">
    <property type="component" value="Plasmid pSC2"/>
</dbReference>
<geneLocation type="plasmid" evidence="1 2">
    <name>pSC2</name>
</geneLocation>
<dbReference type="RefSeq" id="WP_043886235.1">
    <property type="nucleotide sequence ID" value="NC_014628.2"/>
</dbReference>
<keyword evidence="1" id="KW-0614">Plasmid</keyword>
<evidence type="ECO:0000313" key="2">
    <source>
        <dbReference type="Proteomes" id="UP000006868"/>
    </source>
</evidence>
<protein>
    <submittedName>
        <fullName evidence="1">Uncharacterized protein</fullName>
    </submittedName>
</protein>
<dbReference type="HOGENOM" id="CLU_2524438_0_0_9"/>
<dbReference type="PATRIC" id="fig|886882.15.peg.5418"/>
<proteinExistence type="predicted"/>
<accession>A0A0D5ZCM5</accession>
<organism evidence="1 2">
    <name type="scientific">Paenibacillus polymyxa (strain SC2)</name>
    <name type="common">Bacillus polymyxa</name>
    <dbReference type="NCBI Taxonomy" id="886882"/>
    <lineage>
        <taxon>Bacteria</taxon>
        <taxon>Bacillati</taxon>
        <taxon>Bacillota</taxon>
        <taxon>Bacilli</taxon>
        <taxon>Bacillales</taxon>
        <taxon>Paenibacillaceae</taxon>
        <taxon>Paenibacillus</taxon>
    </lineage>
</organism>
<evidence type="ECO:0000313" key="1">
    <source>
        <dbReference type="EMBL" id="AKA44331.1"/>
    </source>
</evidence>